<organism evidence="3 4">
    <name type="scientific">Nonomuraea spiralis</name>
    <dbReference type="NCBI Taxonomy" id="46182"/>
    <lineage>
        <taxon>Bacteria</taxon>
        <taxon>Bacillati</taxon>
        <taxon>Actinomycetota</taxon>
        <taxon>Actinomycetes</taxon>
        <taxon>Streptosporangiales</taxon>
        <taxon>Streptosporangiaceae</taxon>
        <taxon>Nonomuraea</taxon>
    </lineage>
</organism>
<reference evidence="3 4" key="1">
    <citation type="submission" date="2024-09" db="EMBL/GenBank/DDBJ databases">
        <authorList>
            <person name="Sun Q."/>
            <person name="Mori K."/>
        </authorList>
    </citation>
    <scope>NUCLEOTIDE SEQUENCE [LARGE SCALE GENOMIC DNA]</scope>
    <source>
        <strain evidence="3 4">CCM 3426</strain>
    </source>
</reference>
<protein>
    <submittedName>
        <fullName evidence="3">NUDIX hydrolase</fullName>
    </submittedName>
</protein>
<evidence type="ECO:0000259" key="2">
    <source>
        <dbReference type="PROSITE" id="PS51462"/>
    </source>
</evidence>
<keyword evidence="4" id="KW-1185">Reference proteome</keyword>
<dbReference type="InterPro" id="IPR000086">
    <property type="entry name" value="NUDIX_hydrolase_dom"/>
</dbReference>
<gene>
    <name evidence="3" type="ORF">ACFFV7_53420</name>
</gene>
<proteinExistence type="inferred from homology"/>
<dbReference type="Gene3D" id="3.90.79.10">
    <property type="entry name" value="Nucleoside Triphosphate Pyrophosphohydrolase"/>
    <property type="match status" value="1"/>
</dbReference>
<accession>A0ABV5J1I4</accession>
<comment type="caution">
    <text evidence="3">The sequence shown here is derived from an EMBL/GenBank/DDBJ whole genome shotgun (WGS) entry which is preliminary data.</text>
</comment>
<dbReference type="EMBL" id="JBHMEI010000111">
    <property type="protein sequence ID" value="MFB9210070.1"/>
    <property type="molecule type" value="Genomic_DNA"/>
</dbReference>
<dbReference type="PROSITE" id="PS51462">
    <property type="entry name" value="NUDIX"/>
    <property type="match status" value="1"/>
</dbReference>
<dbReference type="InterPro" id="IPR015797">
    <property type="entry name" value="NUDIX_hydrolase-like_dom_sf"/>
</dbReference>
<comment type="similarity">
    <text evidence="1">Belongs to the Nudix hydrolase family.</text>
</comment>
<dbReference type="SUPFAM" id="SSF55811">
    <property type="entry name" value="Nudix"/>
    <property type="match status" value="1"/>
</dbReference>
<evidence type="ECO:0000313" key="3">
    <source>
        <dbReference type="EMBL" id="MFB9210070.1"/>
    </source>
</evidence>
<dbReference type="Proteomes" id="UP001589647">
    <property type="component" value="Unassembled WGS sequence"/>
</dbReference>
<evidence type="ECO:0000256" key="1">
    <source>
        <dbReference type="ARBA" id="ARBA00005582"/>
    </source>
</evidence>
<name>A0ABV5J1I4_9ACTN</name>
<dbReference type="RefSeq" id="WP_189651177.1">
    <property type="nucleotide sequence ID" value="NZ_BMRC01000018.1"/>
</dbReference>
<keyword evidence="3" id="KW-0378">Hydrolase</keyword>
<dbReference type="GO" id="GO:0016787">
    <property type="term" value="F:hydrolase activity"/>
    <property type="evidence" value="ECO:0007669"/>
    <property type="project" value="UniProtKB-KW"/>
</dbReference>
<dbReference type="PANTHER" id="PTHR43736:SF1">
    <property type="entry name" value="DIHYDRONEOPTERIN TRIPHOSPHATE DIPHOSPHATASE"/>
    <property type="match status" value="1"/>
</dbReference>
<dbReference type="CDD" id="cd03674">
    <property type="entry name" value="NUDIX_Hydrolase"/>
    <property type="match status" value="1"/>
</dbReference>
<evidence type="ECO:0000313" key="4">
    <source>
        <dbReference type="Proteomes" id="UP001589647"/>
    </source>
</evidence>
<dbReference type="PANTHER" id="PTHR43736">
    <property type="entry name" value="ADP-RIBOSE PYROPHOSPHATASE"/>
    <property type="match status" value="1"/>
</dbReference>
<dbReference type="Pfam" id="PF00293">
    <property type="entry name" value="NUDIX"/>
    <property type="match status" value="1"/>
</dbReference>
<sequence>MPISNSTIVMALLAYLERYPEEVALLGEPMRLLDQGADCAWRRTFPMHVTVGALLVRGEREVLLVEHRAYGLLLQPGGHVEPTDNTLLGAAMRELVEETGVDPGQIASASQIPVYVDYGRVPARPDKDEPAHHHLDIGYAFVTAHADVGDIQESEVLRAAWYPLAAAERLVGPYIARAID</sequence>
<feature type="domain" description="Nudix hydrolase" evidence="2">
    <location>
        <begin position="46"/>
        <end position="180"/>
    </location>
</feature>